<keyword evidence="2 5" id="KW-0690">Ribosome biogenesis</keyword>
<evidence type="ECO:0000256" key="3">
    <source>
        <dbReference type="ARBA" id="ARBA00022722"/>
    </source>
</evidence>
<dbReference type="OrthoDB" id="9796140at2"/>
<keyword evidence="8" id="KW-1185">Reference proteome</keyword>
<keyword evidence="4 5" id="KW-0378">Hydrolase</keyword>
<dbReference type="GO" id="GO:0004518">
    <property type="term" value="F:nuclease activity"/>
    <property type="evidence" value="ECO:0007669"/>
    <property type="project" value="UniProtKB-KW"/>
</dbReference>
<dbReference type="HAMAP" id="MF_00651">
    <property type="entry name" value="Nuclease_YqgF"/>
    <property type="match status" value="1"/>
</dbReference>
<dbReference type="EMBL" id="RRUE01000002">
    <property type="protein sequence ID" value="RRN44270.1"/>
    <property type="molecule type" value="Genomic_DNA"/>
</dbReference>
<dbReference type="GO" id="GO:0005829">
    <property type="term" value="C:cytosol"/>
    <property type="evidence" value="ECO:0007669"/>
    <property type="project" value="TreeGrafter"/>
</dbReference>
<evidence type="ECO:0000313" key="7">
    <source>
        <dbReference type="EMBL" id="RRN44270.1"/>
    </source>
</evidence>
<comment type="caution">
    <text evidence="7">The sequence shown here is derived from an EMBL/GenBank/DDBJ whole genome shotgun (WGS) entry which is preliminary data.</text>
</comment>
<comment type="function">
    <text evidence="5">Could be a nuclease involved in processing of the 5'-end of pre-16S rRNA.</text>
</comment>
<dbReference type="AlphaFoldDB" id="A0A3R8LQ93"/>
<evidence type="ECO:0000256" key="2">
    <source>
        <dbReference type="ARBA" id="ARBA00022517"/>
    </source>
</evidence>
<accession>A0A3R8LQ93</accession>
<dbReference type="InterPro" id="IPR012337">
    <property type="entry name" value="RNaseH-like_sf"/>
</dbReference>
<protein>
    <recommendedName>
        <fullName evidence="5">Putative pre-16S rRNA nuclease</fullName>
        <ecNumber evidence="5">3.1.-.-</ecNumber>
    </recommendedName>
</protein>
<evidence type="ECO:0000259" key="6">
    <source>
        <dbReference type="SMART" id="SM00732"/>
    </source>
</evidence>
<evidence type="ECO:0000256" key="4">
    <source>
        <dbReference type="ARBA" id="ARBA00022801"/>
    </source>
</evidence>
<dbReference type="PANTHER" id="PTHR33317:SF4">
    <property type="entry name" value="POLYNUCLEOTIDYL TRANSFERASE, RIBONUCLEASE H-LIKE SUPERFAMILY PROTEIN"/>
    <property type="match status" value="1"/>
</dbReference>
<reference evidence="7 8" key="1">
    <citation type="submission" date="2018-11" db="EMBL/GenBank/DDBJ databases">
        <title>Genome sequencing of Lautropia sp. KCOM 2505 (= ChDC F240).</title>
        <authorList>
            <person name="Kook J.-K."/>
            <person name="Park S.-N."/>
            <person name="Lim Y.K."/>
        </authorList>
    </citation>
    <scope>NUCLEOTIDE SEQUENCE [LARGE SCALE GENOMIC DNA]</scope>
    <source>
        <strain evidence="7 8">KCOM 2505</strain>
    </source>
</reference>
<name>A0A3R8LQ93_9BURK</name>
<keyword evidence="1 5" id="KW-0963">Cytoplasm</keyword>
<dbReference type="SMART" id="SM00732">
    <property type="entry name" value="YqgFc"/>
    <property type="match status" value="1"/>
</dbReference>
<dbReference type="GO" id="GO:0016788">
    <property type="term" value="F:hydrolase activity, acting on ester bonds"/>
    <property type="evidence" value="ECO:0007669"/>
    <property type="project" value="UniProtKB-UniRule"/>
</dbReference>
<dbReference type="EC" id="3.1.-.-" evidence="5"/>
<evidence type="ECO:0000313" key="8">
    <source>
        <dbReference type="Proteomes" id="UP000270261"/>
    </source>
</evidence>
<keyword evidence="3 5" id="KW-0540">Nuclease</keyword>
<dbReference type="RefSeq" id="WP_125096465.1">
    <property type="nucleotide sequence ID" value="NZ_RRUE01000002.1"/>
</dbReference>
<sequence length="143" mass="15131">MSAPAHVLLAFDFGEKRIGVATGNTLTGAAQPLGTVAETTADGRFARIGALIREWQPARLVVGRPLHPDGAAHEVTARAERFARQLEGRFGLPVSLVDERYSSVAAQARLRAQGRGARGRAAQGDDAMAAAIILEQYLSEAQA</sequence>
<evidence type="ECO:0000256" key="5">
    <source>
        <dbReference type="HAMAP-Rule" id="MF_00651"/>
    </source>
</evidence>
<dbReference type="NCBIfam" id="TIGR00250">
    <property type="entry name" value="RNAse_H_YqgF"/>
    <property type="match status" value="1"/>
</dbReference>
<dbReference type="InterPro" id="IPR006641">
    <property type="entry name" value="YqgF/RNaseH-like_dom"/>
</dbReference>
<dbReference type="PANTHER" id="PTHR33317">
    <property type="entry name" value="POLYNUCLEOTIDYL TRANSFERASE, RIBONUCLEASE H-LIKE SUPERFAMILY PROTEIN"/>
    <property type="match status" value="1"/>
</dbReference>
<organism evidence="7 8">
    <name type="scientific">Lautropia dentalis</name>
    <dbReference type="NCBI Taxonomy" id="2490857"/>
    <lineage>
        <taxon>Bacteria</taxon>
        <taxon>Pseudomonadati</taxon>
        <taxon>Pseudomonadota</taxon>
        <taxon>Betaproteobacteria</taxon>
        <taxon>Burkholderiales</taxon>
        <taxon>Burkholderiaceae</taxon>
        <taxon>Lautropia</taxon>
    </lineage>
</organism>
<dbReference type="CDD" id="cd16964">
    <property type="entry name" value="YqgF"/>
    <property type="match status" value="1"/>
</dbReference>
<dbReference type="GO" id="GO:0000967">
    <property type="term" value="P:rRNA 5'-end processing"/>
    <property type="evidence" value="ECO:0007669"/>
    <property type="project" value="UniProtKB-UniRule"/>
</dbReference>
<dbReference type="Pfam" id="PF03652">
    <property type="entry name" value="RuvX"/>
    <property type="match status" value="1"/>
</dbReference>
<dbReference type="SUPFAM" id="SSF53098">
    <property type="entry name" value="Ribonuclease H-like"/>
    <property type="match status" value="1"/>
</dbReference>
<dbReference type="Gene3D" id="3.30.420.140">
    <property type="entry name" value="YqgF/RNase H-like domain"/>
    <property type="match status" value="1"/>
</dbReference>
<feature type="domain" description="YqgF/RNase H-like" evidence="6">
    <location>
        <begin position="6"/>
        <end position="106"/>
    </location>
</feature>
<dbReference type="InterPro" id="IPR037027">
    <property type="entry name" value="YqgF/RNaseH-like_dom_sf"/>
</dbReference>
<gene>
    <name evidence="7" type="primary">ruvX</name>
    <name evidence="7" type="ORF">EHV23_13155</name>
</gene>
<dbReference type="Proteomes" id="UP000270261">
    <property type="component" value="Unassembled WGS sequence"/>
</dbReference>
<proteinExistence type="inferred from homology"/>
<dbReference type="InterPro" id="IPR005227">
    <property type="entry name" value="YqgF"/>
</dbReference>
<comment type="subcellular location">
    <subcellularLocation>
        <location evidence="5">Cytoplasm</location>
    </subcellularLocation>
</comment>
<comment type="similarity">
    <text evidence="5">Belongs to the YqgF HJR family.</text>
</comment>
<evidence type="ECO:0000256" key="1">
    <source>
        <dbReference type="ARBA" id="ARBA00022490"/>
    </source>
</evidence>